<evidence type="ECO:0000256" key="2">
    <source>
        <dbReference type="ARBA" id="ARBA00023002"/>
    </source>
</evidence>
<accession>A0A1Q6A272</accession>
<dbReference type="FunFam" id="3.40.50.720:FF:000084">
    <property type="entry name" value="Short-chain dehydrogenase reductase"/>
    <property type="match status" value="1"/>
</dbReference>
<keyword evidence="4" id="KW-1185">Reference proteome</keyword>
<dbReference type="Pfam" id="PF13561">
    <property type="entry name" value="adh_short_C2"/>
    <property type="match status" value="1"/>
</dbReference>
<dbReference type="OrthoDB" id="9803333at2"/>
<dbReference type="PANTHER" id="PTHR24321">
    <property type="entry name" value="DEHYDROGENASES, SHORT CHAIN"/>
    <property type="match status" value="1"/>
</dbReference>
<evidence type="ECO:0000313" key="3">
    <source>
        <dbReference type="EMBL" id="OKS88110.1"/>
    </source>
</evidence>
<dbReference type="CDD" id="cd05233">
    <property type="entry name" value="SDR_c"/>
    <property type="match status" value="1"/>
</dbReference>
<reference evidence="3 4" key="1">
    <citation type="submission" date="2016-11" db="EMBL/GenBank/DDBJ databases">
        <title>Whole Genome Sequencing of Mucilaginibacter polytrichastri RG4-7(T) isolated from the moss sample.</title>
        <authorList>
            <person name="Li Y."/>
        </authorList>
    </citation>
    <scope>NUCLEOTIDE SEQUENCE [LARGE SCALE GENOMIC DNA]</scope>
    <source>
        <strain evidence="3 4">RG4-7</strain>
    </source>
</reference>
<comment type="caution">
    <text evidence="3">The sequence shown here is derived from an EMBL/GenBank/DDBJ whole genome shotgun (WGS) entry which is preliminary data.</text>
</comment>
<protein>
    <submittedName>
        <fullName evidence="3">Uncharacterized protein</fullName>
    </submittedName>
</protein>
<dbReference type="AlphaFoldDB" id="A0A1Q6A272"/>
<dbReference type="RefSeq" id="WP_074490659.1">
    <property type="nucleotide sequence ID" value="NZ_FPAM01000010.1"/>
</dbReference>
<dbReference type="PRINTS" id="PR00081">
    <property type="entry name" value="GDHRDH"/>
</dbReference>
<comment type="similarity">
    <text evidence="1">Belongs to the short-chain dehydrogenases/reductases (SDR) family.</text>
</comment>
<dbReference type="PRINTS" id="PR00080">
    <property type="entry name" value="SDRFAMILY"/>
</dbReference>
<sequence length="259" mass="27188">MKTNTFNGKTALIIGGTSGMGKATAQTLLEEGVNVIVASKTQQSIEDAITELSNNGGNLTGLKVDLTDQGSVSEFILELNKINEINYLVNASGIFRPKPFLDSSVEEYDALLDINRGFFMITKAVAAKMKEAGKGGAIVNIGSYWSEHAIKGTPTAAYAMAKAGLHAFTQQIAMELAEFQIRVNAIAPGVVETNVLTSLLGSADQATELYQGLNAIHPLGRNGQPNEIAAAIKYLLSDAAAWTTGAILPVDGGLSAGRS</sequence>
<dbReference type="EMBL" id="MPPL01000001">
    <property type="protein sequence ID" value="OKS88110.1"/>
    <property type="molecule type" value="Genomic_DNA"/>
</dbReference>
<keyword evidence="2" id="KW-0560">Oxidoreductase</keyword>
<evidence type="ECO:0000313" key="4">
    <source>
        <dbReference type="Proteomes" id="UP000186720"/>
    </source>
</evidence>
<name>A0A1Q6A272_9SPHI</name>
<gene>
    <name evidence="3" type="ORF">RG47T_3574</name>
</gene>
<dbReference type="PANTHER" id="PTHR24321:SF8">
    <property type="entry name" value="ESTRADIOL 17-BETA-DEHYDROGENASE 8-RELATED"/>
    <property type="match status" value="1"/>
</dbReference>
<dbReference type="Proteomes" id="UP000186720">
    <property type="component" value="Unassembled WGS sequence"/>
</dbReference>
<dbReference type="Gene3D" id="3.40.50.720">
    <property type="entry name" value="NAD(P)-binding Rossmann-like Domain"/>
    <property type="match status" value="1"/>
</dbReference>
<dbReference type="InterPro" id="IPR002347">
    <property type="entry name" value="SDR_fam"/>
</dbReference>
<dbReference type="InterPro" id="IPR036291">
    <property type="entry name" value="NAD(P)-bd_dom_sf"/>
</dbReference>
<evidence type="ECO:0000256" key="1">
    <source>
        <dbReference type="ARBA" id="ARBA00006484"/>
    </source>
</evidence>
<dbReference type="SUPFAM" id="SSF51735">
    <property type="entry name" value="NAD(P)-binding Rossmann-fold domains"/>
    <property type="match status" value="1"/>
</dbReference>
<organism evidence="3 4">
    <name type="scientific">Mucilaginibacter polytrichastri</name>
    <dbReference type="NCBI Taxonomy" id="1302689"/>
    <lineage>
        <taxon>Bacteria</taxon>
        <taxon>Pseudomonadati</taxon>
        <taxon>Bacteroidota</taxon>
        <taxon>Sphingobacteriia</taxon>
        <taxon>Sphingobacteriales</taxon>
        <taxon>Sphingobacteriaceae</taxon>
        <taxon>Mucilaginibacter</taxon>
    </lineage>
</organism>
<dbReference type="GO" id="GO:0016491">
    <property type="term" value="F:oxidoreductase activity"/>
    <property type="evidence" value="ECO:0007669"/>
    <property type="project" value="UniProtKB-KW"/>
</dbReference>
<dbReference type="STRING" id="1302689.RG47T_3574"/>
<proteinExistence type="inferred from homology"/>